<dbReference type="GO" id="GO:0008270">
    <property type="term" value="F:zinc ion binding"/>
    <property type="evidence" value="ECO:0007669"/>
    <property type="project" value="InterPro"/>
</dbReference>
<dbReference type="GO" id="GO:0043565">
    <property type="term" value="F:sequence-specific DNA binding"/>
    <property type="evidence" value="ECO:0007669"/>
    <property type="project" value="InterPro"/>
</dbReference>
<evidence type="ECO:0000313" key="9">
    <source>
        <dbReference type="Proteomes" id="UP000053599"/>
    </source>
</evidence>
<organism evidence="8 9">
    <name type="scientific">Exophiala sideris</name>
    <dbReference type="NCBI Taxonomy" id="1016849"/>
    <lineage>
        <taxon>Eukaryota</taxon>
        <taxon>Fungi</taxon>
        <taxon>Dikarya</taxon>
        <taxon>Ascomycota</taxon>
        <taxon>Pezizomycotina</taxon>
        <taxon>Eurotiomycetes</taxon>
        <taxon>Chaetothyriomycetidae</taxon>
        <taxon>Chaetothyriales</taxon>
        <taxon>Herpotrichiellaceae</taxon>
        <taxon>Exophiala</taxon>
    </lineage>
</organism>
<evidence type="ECO:0000259" key="7">
    <source>
        <dbReference type="PROSITE" id="PS01124"/>
    </source>
</evidence>
<feature type="domain" description="HTH araC/xylS-type" evidence="7">
    <location>
        <begin position="89"/>
        <end position="138"/>
    </location>
</feature>
<dbReference type="InterPro" id="IPR004026">
    <property type="entry name" value="Ada_DNA_repair_Zn-bd"/>
</dbReference>
<evidence type="ECO:0000256" key="2">
    <source>
        <dbReference type="ARBA" id="ARBA00022603"/>
    </source>
</evidence>
<name>A0A0D1VUR4_9EURO</name>
<dbReference type="Proteomes" id="UP000053599">
    <property type="component" value="Unassembled WGS sequence"/>
</dbReference>
<reference evidence="8 9" key="1">
    <citation type="submission" date="2015-01" db="EMBL/GenBank/DDBJ databases">
        <title>The Genome Sequence of Exophiala sideris CBS121828.</title>
        <authorList>
            <consortium name="The Broad Institute Genomics Platform"/>
            <person name="Cuomo C."/>
            <person name="de Hoog S."/>
            <person name="Gorbushina A."/>
            <person name="Stielow B."/>
            <person name="Teixiera M."/>
            <person name="Abouelleil A."/>
            <person name="Chapman S.B."/>
            <person name="Priest M."/>
            <person name="Young S.K."/>
            <person name="Wortman J."/>
            <person name="Nusbaum C."/>
            <person name="Birren B."/>
        </authorList>
    </citation>
    <scope>NUCLEOTIDE SEQUENCE [LARGE SCALE GENOMIC DNA]</scope>
    <source>
        <strain evidence="8 9">CBS 121828</strain>
    </source>
</reference>
<dbReference type="Pfam" id="PF02805">
    <property type="entry name" value="Ada_Zn_binding"/>
    <property type="match status" value="1"/>
</dbReference>
<dbReference type="PROSITE" id="PS01124">
    <property type="entry name" value="HTH_ARAC_FAMILY_2"/>
    <property type="match status" value="1"/>
</dbReference>
<feature type="region of interest" description="Disordered" evidence="6">
    <location>
        <begin position="143"/>
        <end position="165"/>
    </location>
</feature>
<proteinExistence type="predicted"/>
<comment type="cofactor">
    <cofactor evidence="1">
        <name>Zn(2+)</name>
        <dbReference type="ChEBI" id="CHEBI:29105"/>
    </cofactor>
</comment>
<gene>
    <name evidence="8" type="ORF">PV11_07469</name>
</gene>
<keyword evidence="5" id="KW-0804">Transcription</keyword>
<evidence type="ECO:0000313" key="8">
    <source>
        <dbReference type="EMBL" id="KIV79930.1"/>
    </source>
</evidence>
<evidence type="ECO:0000256" key="5">
    <source>
        <dbReference type="ARBA" id="ARBA00023163"/>
    </source>
</evidence>
<dbReference type="STRING" id="1016849.A0A0D1VUR4"/>
<dbReference type="GO" id="GO:0003700">
    <property type="term" value="F:DNA-binding transcription factor activity"/>
    <property type="evidence" value="ECO:0007669"/>
    <property type="project" value="InterPro"/>
</dbReference>
<dbReference type="AlphaFoldDB" id="A0A0D1VUR4"/>
<dbReference type="SUPFAM" id="SSF46689">
    <property type="entry name" value="Homeodomain-like"/>
    <property type="match status" value="1"/>
</dbReference>
<dbReference type="OrthoDB" id="2447880at2759"/>
<dbReference type="EMBL" id="KN846953">
    <property type="protein sequence ID" value="KIV79930.1"/>
    <property type="molecule type" value="Genomic_DNA"/>
</dbReference>
<keyword evidence="3" id="KW-0805">Transcription regulation</keyword>
<accession>A0A0D1VUR4</accession>
<dbReference type="InterPro" id="IPR035451">
    <property type="entry name" value="Ada-like_dom_sf"/>
</dbReference>
<dbReference type="Pfam" id="PF00165">
    <property type="entry name" value="HTH_AraC"/>
    <property type="match status" value="1"/>
</dbReference>
<dbReference type="HOGENOM" id="CLU_000445_81_3_1"/>
<evidence type="ECO:0000256" key="1">
    <source>
        <dbReference type="ARBA" id="ARBA00001947"/>
    </source>
</evidence>
<sequence>MYDSEHSRWQAVQGRCKAADSAFVYAVITTKIFCRPTCPARLARRANVKFYDTSINALKSGFRPCKRCKPDQVHLVGTDITKPQKELVKKACIYIKEMKGETTLKDIAQHIGISARYLHGVFKEITGSTPAVYAAKFKNENSSAGVSHESSPSPLESVGTTHQSTLSNSDIVDDALCKDPGTDFAFYTSVESYEAAEEQLKDLYDQQCALVWNSDGMMAYPTQPLAFDWEKCYNPSDWGHLLSLDDQQTDFTDMEAMLLPVENVVTWPDLDMGNDEDWPFVDLAFNQSIQPW</sequence>
<keyword evidence="2" id="KW-0489">Methyltransferase</keyword>
<dbReference type="Gene3D" id="1.10.10.60">
    <property type="entry name" value="Homeodomain-like"/>
    <property type="match status" value="1"/>
</dbReference>
<protein>
    <recommendedName>
        <fullName evidence="7">HTH araC/xylS-type domain-containing protein</fullName>
    </recommendedName>
</protein>
<dbReference type="GO" id="GO:0032259">
    <property type="term" value="P:methylation"/>
    <property type="evidence" value="ECO:0007669"/>
    <property type="project" value="UniProtKB-KW"/>
</dbReference>
<keyword evidence="2" id="KW-0808">Transferase</keyword>
<evidence type="ECO:0000256" key="4">
    <source>
        <dbReference type="ARBA" id="ARBA00023159"/>
    </source>
</evidence>
<evidence type="ECO:0000256" key="6">
    <source>
        <dbReference type="SAM" id="MobiDB-lite"/>
    </source>
</evidence>
<dbReference type="InterPro" id="IPR009057">
    <property type="entry name" value="Homeodomain-like_sf"/>
</dbReference>
<keyword evidence="4" id="KW-0010">Activator</keyword>
<dbReference type="GO" id="GO:0006281">
    <property type="term" value="P:DNA repair"/>
    <property type="evidence" value="ECO:0007669"/>
    <property type="project" value="InterPro"/>
</dbReference>
<dbReference type="GO" id="GO:0008168">
    <property type="term" value="F:methyltransferase activity"/>
    <property type="evidence" value="ECO:0007669"/>
    <property type="project" value="UniProtKB-KW"/>
</dbReference>
<evidence type="ECO:0000256" key="3">
    <source>
        <dbReference type="ARBA" id="ARBA00023015"/>
    </source>
</evidence>
<dbReference type="SUPFAM" id="SSF57884">
    <property type="entry name" value="Ada DNA repair protein, N-terminal domain (N-Ada 10)"/>
    <property type="match status" value="1"/>
</dbReference>
<dbReference type="InterPro" id="IPR018060">
    <property type="entry name" value="HTH_AraC"/>
</dbReference>
<dbReference type="Gene3D" id="3.40.10.10">
    <property type="entry name" value="DNA Methylphosphotriester Repair Domain"/>
    <property type="match status" value="1"/>
</dbReference>